<keyword evidence="5" id="KW-0804">Transcription</keyword>
<protein>
    <recommendedName>
        <fullName evidence="8">Zn(2)-C6 fungal-type domain-containing protein</fullName>
    </recommendedName>
</protein>
<proteinExistence type="predicted"/>
<comment type="caution">
    <text evidence="9">The sequence shown here is derived from an EMBL/GenBank/DDBJ whole genome shotgun (WGS) entry which is preliminary data.</text>
</comment>
<evidence type="ECO:0000313" key="9">
    <source>
        <dbReference type="EMBL" id="RFU28196.1"/>
    </source>
</evidence>
<feature type="non-terminal residue" evidence="9">
    <location>
        <position position="650"/>
    </location>
</feature>
<evidence type="ECO:0000256" key="7">
    <source>
        <dbReference type="SAM" id="MobiDB-lite"/>
    </source>
</evidence>
<keyword evidence="3" id="KW-0805">Transcription regulation</keyword>
<dbReference type="InterPro" id="IPR001138">
    <property type="entry name" value="Zn2Cys6_DnaBD"/>
</dbReference>
<evidence type="ECO:0000256" key="6">
    <source>
        <dbReference type="ARBA" id="ARBA00023242"/>
    </source>
</evidence>
<dbReference type="InterPro" id="IPR036864">
    <property type="entry name" value="Zn2-C6_fun-type_DNA-bd_sf"/>
</dbReference>
<organism evidence="9 10">
    <name type="scientific">Scytalidium lignicola</name>
    <name type="common">Hyphomycete</name>
    <dbReference type="NCBI Taxonomy" id="5539"/>
    <lineage>
        <taxon>Eukaryota</taxon>
        <taxon>Fungi</taxon>
        <taxon>Dikarya</taxon>
        <taxon>Ascomycota</taxon>
        <taxon>Pezizomycotina</taxon>
        <taxon>Leotiomycetes</taxon>
        <taxon>Leotiomycetes incertae sedis</taxon>
        <taxon>Scytalidium</taxon>
    </lineage>
</organism>
<dbReference type="OrthoDB" id="5226580at2759"/>
<feature type="region of interest" description="Disordered" evidence="7">
    <location>
        <begin position="90"/>
        <end position="119"/>
    </location>
</feature>
<dbReference type="EMBL" id="NCSJ02000172">
    <property type="protein sequence ID" value="RFU28196.1"/>
    <property type="molecule type" value="Genomic_DNA"/>
</dbReference>
<dbReference type="OMA" id="TASHYGR"/>
<dbReference type="Gene3D" id="4.10.240.10">
    <property type="entry name" value="Zn(2)-C6 fungal-type DNA-binding domain"/>
    <property type="match status" value="1"/>
</dbReference>
<evidence type="ECO:0000256" key="1">
    <source>
        <dbReference type="ARBA" id="ARBA00004123"/>
    </source>
</evidence>
<dbReference type="CDD" id="cd12148">
    <property type="entry name" value="fungal_TF_MHR"/>
    <property type="match status" value="1"/>
</dbReference>
<keyword evidence="6" id="KW-0539">Nucleus</keyword>
<dbReference type="GO" id="GO:0008270">
    <property type="term" value="F:zinc ion binding"/>
    <property type="evidence" value="ECO:0007669"/>
    <property type="project" value="InterPro"/>
</dbReference>
<dbReference type="Proteomes" id="UP000258309">
    <property type="component" value="Unassembled WGS sequence"/>
</dbReference>
<evidence type="ECO:0000313" key="10">
    <source>
        <dbReference type="Proteomes" id="UP000258309"/>
    </source>
</evidence>
<name>A0A3E2H470_SCYLI</name>
<keyword evidence="2" id="KW-0479">Metal-binding</keyword>
<evidence type="ECO:0000256" key="2">
    <source>
        <dbReference type="ARBA" id="ARBA00022723"/>
    </source>
</evidence>
<dbReference type="AlphaFoldDB" id="A0A3E2H470"/>
<gene>
    <name evidence="9" type="ORF">B7463_g8144</name>
</gene>
<dbReference type="GO" id="GO:0000981">
    <property type="term" value="F:DNA-binding transcription factor activity, RNA polymerase II-specific"/>
    <property type="evidence" value="ECO:0007669"/>
    <property type="project" value="InterPro"/>
</dbReference>
<evidence type="ECO:0000256" key="5">
    <source>
        <dbReference type="ARBA" id="ARBA00023163"/>
    </source>
</evidence>
<dbReference type="SUPFAM" id="SSF57701">
    <property type="entry name" value="Zn2/Cys6 DNA-binding domain"/>
    <property type="match status" value="1"/>
</dbReference>
<comment type="subcellular location">
    <subcellularLocation>
        <location evidence="1">Nucleus</location>
    </subcellularLocation>
</comment>
<feature type="domain" description="Zn(2)-C6 fungal-type" evidence="8">
    <location>
        <begin position="13"/>
        <end position="45"/>
    </location>
</feature>
<dbReference type="PANTHER" id="PTHR31845:SF10">
    <property type="entry name" value="ZN(II)2CYS6 TRANSCRIPTION FACTOR (EUROFUNG)"/>
    <property type="match status" value="1"/>
</dbReference>
<accession>A0A3E2H470</accession>
<reference evidence="9 10" key="1">
    <citation type="submission" date="2018-05" db="EMBL/GenBank/DDBJ databases">
        <title>Draft genome sequence of Scytalidium lignicola DSM 105466, a ubiquitous saprotrophic fungus.</title>
        <authorList>
            <person name="Buettner E."/>
            <person name="Gebauer A.M."/>
            <person name="Hofrichter M."/>
            <person name="Liers C."/>
            <person name="Kellner H."/>
        </authorList>
    </citation>
    <scope>NUCLEOTIDE SEQUENCE [LARGE SCALE GENOMIC DNA]</scope>
    <source>
        <strain evidence="9 10">DSM 105466</strain>
    </source>
</reference>
<dbReference type="GO" id="GO:0000976">
    <property type="term" value="F:transcription cis-regulatory region binding"/>
    <property type="evidence" value="ECO:0007669"/>
    <property type="project" value="TreeGrafter"/>
</dbReference>
<dbReference type="PROSITE" id="PS00463">
    <property type="entry name" value="ZN2_CY6_FUNGAL_1"/>
    <property type="match status" value="1"/>
</dbReference>
<keyword evidence="10" id="KW-1185">Reference proteome</keyword>
<dbReference type="STRING" id="5539.A0A3E2H470"/>
<evidence type="ECO:0000256" key="4">
    <source>
        <dbReference type="ARBA" id="ARBA00023125"/>
    </source>
</evidence>
<dbReference type="InterPro" id="IPR051089">
    <property type="entry name" value="prtT"/>
</dbReference>
<dbReference type="CDD" id="cd00067">
    <property type="entry name" value="GAL4"/>
    <property type="match status" value="1"/>
</dbReference>
<evidence type="ECO:0000256" key="3">
    <source>
        <dbReference type="ARBA" id="ARBA00023015"/>
    </source>
</evidence>
<dbReference type="GO" id="GO:0005634">
    <property type="term" value="C:nucleus"/>
    <property type="evidence" value="ECO:0007669"/>
    <property type="project" value="UniProtKB-SubCell"/>
</dbReference>
<dbReference type="Pfam" id="PF04082">
    <property type="entry name" value="Fungal_trans"/>
    <property type="match status" value="1"/>
</dbReference>
<keyword evidence="4" id="KW-0238">DNA-binding</keyword>
<dbReference type="PANTHER" id="PTHR31845">
    <property type="entry name" value="FINGER DOMAIN PROTEIN, PUTATIVE-RELATED"/>
    <property type="match status" value="1"/>
</dbReference>
<feature type="non-terminal residue" evidence="9">
    <location>
        <position position="1"/>
    </location>
</feature>
<sequence>MHEHTTSHTGTRACGTCAAAKSKCVYRPGTPNSKCDRCHRLNKDCTVLPPAVRQRKPRRTTRVAQLEKKLDGIVSLLQASQNVSQHPALAITDDQPGPLTPEKSPAESTGLAQQQQDHHGHGLGVVQLQGNEDIGNKNVPESPFTYLSNAPAPQRRSTYHCLLNYPSDEPDNEEGDRLIRIYQEELTAQFPFVILPPGVKAANLRQSNPFLYMTIVMAASYYNLPRQTLFEKKIVEYLSEHLLLRSLKSLDLLQGLLVFCSWYHYHCLYHPQLTTFIQLAVSLMADLGLNRSPNALDRARFSSVKLPGRENVVKTRTSEERRAVLGCFYLTTVVSSCFQKIDALRFTPHMDECCQFLSENPEYSTDIYLVRLIQLQHIVERISRSIHHHNWEGKSIIKAPMELHMKTFQAELASFQASVSSDLQENKFFLMHCYSASIHLHEVALNDLSQLDGLYALLIAVNSFITTVLSIPSTEYLSTSFVTWSQLSFAITTLARLSCPKRNIGFVKEALDYVTVLETLATKFEEAKVRLGPGMDGIDGGKGYTDSLEKYARKMRMIVNFYENRRKAQSGVEDSGKDPVQVQPIENGIQQTGWDTVPQVADRIGDATCMPDVDQTLYGPQDYTTLDDDLWWLPGMERWWDGNYQGNMYM</sequence>
<evidence type="ECO:0000259" key="8">
    <source>
        <dbReference type="PROSITE" id="PS00463"/>
    </source>
</evidence>
<dbReference type="InterPro" id="IPR007219">
    <property type="entry name" value="XnlR_reg_dom"/>
</dbReference>
<dbReference type="GO" id="GO:0006351">
    <property type="term" value="P:DNA-templated transcription"/>
    <property type="evidence" value="ECO:0007669"/>
    <property type="project" value="InterPro"/>
</dbReference>